<evidence type="ECO:0000313" key="4">
    <source>
        <dbReference type="Proteomes" id="UP000422644"/>
    </source>
</evidence>
<reference evidence="2 3" key="2">
    <citation type="submission" date="2019-07" db="EMBL/GenBank/DDBJ databases">
        <title>Complete Genome Sequence of Leptotrichia trevisanii Strain JMUB3935.</title>
        <authorList>
            <person name="Watanabe S."/>
            <person name="Cui L."/>
        </authorList>
    </citation>
    <scope>NUCLEOTIDE SEQUENCE [LARGE SCALE GENOMIC DNA]</scope>
    <source>
        <strain evidence="2 3">JMUB3935</strain>
    </source>
</reference>
<protein>
    <submittedName>
        <fullName evidence="2">Uncharacterized protein</fullName>
    </submittedName>
</protein>
<accession>A0A510KJ38</accession>
<proteinExistence type="predicted"/>
<organism evidence="2 3">
    <name type="scientific">Leptotrichia trevisanii</name>
    <dbReference type="NCBI Taxonomy" id="109328"/>
    <lineage>
        <taxon>Bacteria</taxon>
        <taxon>Fusobacteriati</taxon>
        <taxon>Fusobacteriota</taxon>
        <taxon>Fusobacteriia</taxon>
        <taxon>Fusobacteriales</taxon>
        <taxon>Leptotrichiaceae</taxon>
        <taxon>Leptotrichia</taxon>
    </lineage>
</organism>
<dbReference type="AlphaFoldDB" id="A0A510KJ38"/>
<dbReference type="EMBL" id="AP019840">
    <property type="protein sequence ID" value="BBM51257.1"/>
    <property type="molecule type" value="Genomic_DNA"/>
</dbReference>
<dbReference type="Proteomes" id="UP000321378">
    <property type="component" value="Chromosome"/>
</dbReference>
<dbReference type="EMBL" id="AP019831">
    <property type="protein sequence ID" value="BBM44111.1"/>
    <property type="molecule type" value="Genomic_DNA"/>
</dbReference>
<sequence length="124" mass="15026">MERNFEKVTENTGRKEVFKVMHDKVEIINDFNTNEKREARIIFYNQKIYVILYRDLNFEELKWLNFYILIYGNQNYGKNTFFEFKLNKNNLIYHLQVWNIIENKKFKSESISLLVKALSSKAGV</sequence>
<evidence type="ECO:0000313" key="3">
    <source>
        <dbReference type="Proteomes" id="UP000321378"/>
    </source>
</evidence>
<name>A0A510KJ38_9FUSO</name>
<keyword evidence="4" id="KW-1185">Reference proteome</keyword>
<dbReference type="RefSeq" id="WP_026749678.1">
    <property type="nucleotide sequence ID" value="NZ_AP019831.1"/>
</dbReference>
<reference evidence="1 4" key="1">
    <citation type="submission" date="2019-07" db="EMBL/GenBank/DDBJ databases">
        <title>Complete Genome Sequence of Leptotrichia trevisanii Strain JMUB3870.</title>
        <authorList>
            <person name="Watanabe S."/>
            <person name="Cui L."/>
        </authorList>
    </citation>
    <scope>NUCLEOTIDE SEQUENCE [LARGE SCALE GENOMIC DNA]</scope>
    <source>
        <strain evidence="1 4">JMUB3870</strain>
    </source>
</reference>
<gene>
    <name evidence="1" type="ORF">JMUB3870_0218</name>
    <name evidence="2" type="ORF">JMUB3935_0224</name>
</gene>
<dbReference type="Proteomes" id="UP000422644">
    <property type="component" value="Chromosome"/>
</dbReference>
<dbReference type="STRING" id="1122173.GCA_000482505_02298"/>
<evidence type="ECO:0000313" key="1">
    <source>
        <dbReference type="EMBL" id="BBM44111.1"/>
    </source>
</evidence>
<evidence type="ECO:0000313" key="2">
    <source>
        <dbReference type="EMBL" id="BBM51257.1"/>
    </source>
</evidence>